<dbReference type="Proteomes" id="UP000184097">
    <property type="component" value="Unassembled WGS sequence"/>
</dbReference>
<protein>
    <submittedName>
        <fullName evidence="1">Uncharacterized protein</fullName>
    </submittedName>
</protein>
<reference evidence="1 2" key="1">
    <citation type="submission" date="2016-12" db="EMBL/GenBank/DDBJ databases">
        <authorList>
            <person name="Song W.-J."/>
            <person name="Kurnit D.M."/>
        </authorList>
    </citation>
    <scope>NUCLEOTIDE SEQUENCE [LARGE SCALE GENOMIC DNA]</scope>
    <source>
        <strain evidence="1 2">DSM 14810</strain>
    </source>
</reference>
<gene>
    <name evidence="1" type="ORF">SAMN02745247_02088</name>
</gene>
<dbReference type="RefSeq" id="WP_072703772.1">
    <property type="nucleotide sequence ID" value="NZ_FRDH01000008.1"/>
</dbReference>
<evidence type="ECO:0000313" key="1">
    <source>
        <dbReference type="EMBL" id="SHN59679.1"/>
    </source>
</evidence>
<proteinExistence type="predicted"/>
<accession>A0A1M7SMK0</accession>
<sequence>MSEVKFELDKGAFRRQVLQSQGMLTLVTNKAQSMSDSSHHIKPFIGFDRAKAVIYPNTKENPS</sequence>
<dbReference type="EMBL" id="FRDH01000008">
    <property type="protein sequence ID" value="SHN59679.1"/>
    <property type="molecule type" value="Genomic_DNA"/>
</dbReference>
<dbReference type="AlphaFoldDB" id="A0A1M7SMK0"/>
<evidence type="ECO:0000313" key="2">
    <source>
        <dbReference type="Proteomes" id="UP000184097"/>
    </source>
</evidence>
<name>A0A1M7SMK0_9FIRM</name>
<organism evidence="1 2">
    <name type="scientific">Butyrivibrio hungatei DSM 14810</name>
    <dbReference type="NCBI Taxonomy" id="1121132"/>
    <lineage>
        <taxon>Bacteria</taxon>
        <taxon>Bacillati</taxon>
        <taxon>Bacillota</taxon>
        <taxon>Clostridia</taxon>
        <taxon>Lachnospirales</taxon>
        <taxon>Lachnospiraceae</taxon>
        <taxon>Butyrivibrio</taxon>
    </lineage>
</organism>